<comment type="caution">
    <text evidence="1">The sequence shown here is derived from an EMBL/GenBank/DDBJ whole genome shotgun (WGS) entry which is preliminary data.</text>
</comment>
<name>A0ABT2HAS4_9MICO</name>
<dbReference type="EMBL" id="JANLCJ010000355">
    <property type="protein sequence ID" value="MCS5737032.1"/>
    <property type="molecule type" value="Genomic_DNA"/>
</dbReference>
<evidence type="ECO:0000313" key="2">
    <source>
        <dbReference type="Proteomes" id="UP001165586"/>
    </source>
</evidence>
<proteinExistence type="predicted"/>
<reference evidence="1" key="1">
    <citation type="submission" date="2022-08" db="EMBL/GenBank/DDBJ databases">
        <authorList>
            <person name="Deng Y."/>
            <person name="Han X.-F."/>
            <person name="Zhang Y.-Q."/>
        </authorList>
    </citation>
    <scope>NUCLEOTIDE SEQUENCE</scope>
    <source>
        <strain evidence="1">CPCC 203386</strain>
    </source>
</reference>
<dbReference type="Proteomes" id="UP001165586">
    <property type="component" value="Unassembled WGS sequence"/>
</dbReference>
<protein>
    <submittedName>
        <fullName evidence="1">Uncharacterized protein</fullName>
    </submittedName>
</protein>
<organism evidence="1 2">
    <name type="scientific">Herbiconiux daphne</name>
    <dbReference type="NCBI Taxonomy" id="2970914"/>
    <lineage>
        <taxon>Bacteria</taxon>
        <taxon>Bacillati</taxon>
        <taxon>Actinomycetota</taxon>
        <taxon>Actinomycetes</taxon>
        <taxon>Micrococcales</taxon>
        <taxon>Microbacteriaceae</taxon>
        <taxon>Herbiconiux</taxon>
    </lineage>
</organism>
<gene>
    <name evidence="1" type="ORF">N1032_25220</name>
</gene>
<evidence type="ECO:0000313" key="1">
    <source>
        <dbReference type="EMBL" id="MCS5737032.1"/>
    </source>
</evidence>
<keyword evidence="2" id="KW-1185">Reference proteome</keyword>
<dbReference type="RefSeq" id="WP_259543323.1">
    <property type="nucleotide sequence ID" value="NZ_JANLCJ010000355.1"/>
</dbReference>
<accession>A0ABT2HAS4</accession>
<sequence length="71" mass="8016">MPKVSAIDKIIQPFNLNKTGTMAYRTVNGKVEKVRDGKTARDKANGHIAYKKNRRIWSDSGKNTVGQWVKV</sequence>